<organism evidence="1 2">
    <name type="scientific">Trichonephila clavata</name>
    <name type="common">Joro spider</name>
    <name type="synonym">Nephila clavata</name>
    <dbReference type="NCBI Taxonomy" id="2740835"/>
    <lineage>
        <taxon>Eukaryota</taxon>
        <taxon>Metazoa</taxon>
        <taxon>Ecdysozoa</taxon>
        <taxon>Arthropoda</taxon>
        <taxon>Chelicerata</taxon>
        <taxon>Arachnida</taxon>
        <taxon>Araneae</taxon>
        <taxon>Araneomorphae</taxon>
        <taxon>Entelegynae</taxon>
        <taxon>Araneoidea</taxon>
        <taxon>Nephilidae</taxon>
        <taxon>Trichonephila</taxon>
    </lineage>
</organism>
<evidence type="ECO:0000313" key="2">
    <source>
        <dbReference type="Proteomes" id="UP000887116"/>
    </source>
</evidence>
<evidence type="ECO:0000313" key="1">
    <source>
        <dbReference type="EMBL" id="GFQ64333.1"/>
    </source>
</evidence>
<dbReference type="OrthoDB" id="10474685at2759"/>
<gene>
    <name evidence="1" type="ORF">TNCT_615821</name>
</gene>
<reference evidence="1" key="1">
    <citation type="submission" date="2020-07" db="EMBL/GenBank/DDBJ databases">
        <title>Multicomponent nature underlies the extraordinary mechanical properties of spider dragline silk.</title>
        <authorList>
            <person name="Kono N."/>
            <person name="Nakamura H."/>
            <person name="Mori M."/>
            <person name="Yoshida Y."/>
            <person name="Ohtoshi R."/>
            <person name="Malay A.D."/>
            <person name="Moran D.A.P."/>
            <person name="Tomita M."/>
            <person name="Numata K."/>
            <person name="Arakawa K."/>
        </authorList>
    </citation>
    <scope>NUCLEOTIDE SEQUENCE</scope>
</reference>
<comment type="caution">
    <text evidence="1">The sequence shown here is derived from an EMBL/GenBank/DDBJ whole genome shotgun (WGS) entry which is preliminary data.</text>
</comment>
<protein>
    <submittedName>
        <fullName evidence="1">Uncharacterized protein</fullName>
    </submittedName>
</protein>
<proteinExistence type="predicted"/>
<sequence>HLTAIKAVSELYPLASYSPEQDGAALLEVTLLEQGSHNRKIYVYGVNADGNIYFTTGDLGHLLGYRNVSNMLTAHLETKLTMNDLLVEKSLKCPKLKRSPLIEFSDVPSLLHRVTLLSELVELWFQRVEAGKLRT</sequence>
<keyword evidence="2" id="KW-1185">Reference proteome</keyword>
<dbReference type="EMBL" id="BMAO01029897">
    <property type="protein sequence ID" value="GFQ64333.1"/>
    <property type="molecule type" value="Genomic_DNA"/>
</dbReference>
<dbReference type="AlphaFoldDB" id="A0A8X6FPQ1"/>
<accession>A0A8X6FPQ1</accession>
<name>A0A8X6FPQ1_TRICU</name>
<feature type="non-terminal residue" evidence="1">
    <location>
        <position position="1"/>
    </location>
</feature>
<dbReference type="Proteomes" id="UP000887116">
    <property type="component" value="Unassembled WGS sequence"/>
</dbReference>